<dbReference type="SUPFAM" id="SSF53850">
    <property type="entry name" value="Periplasmic binding protein-like II"/>
    <property type="match status" value="1"/>
</dbReference>
<dbReference type="Gene3D" id="3.40.190.10">
    <property type="entry name" value="Periplasmic binding protein-like II"/>
    <property type="match status" value="2"/>
</dbReference>
<dbReference type="InterPro" id="IPR005119">
    <property type="entry name" value="LysR_subst-bd"/>
</dbReference>
<gene>
    <name evidence="6" type="ORF">ACFOSS_04220</name>
</gene>
<comment type="caution">
    <text evidence="6">The sequence shown here is derived from an EMBL/GenBank/DDBJ whole genome shotgun (WGS) entry which is preliminary data.</text>
</comment>
<dbReference type="PRINTS" id="PR00039">
    <property type="entry name" value="HTHLYSR"/>
</dbReference>
<keyword evidence="7" id="KW-1185">Reference proteome</keyword>
<dbReference type="Gene3D" id="1.10.10.10">
    <property type="entry name" value="Winged helix-like DNA-binding domain superfamily/Winged helix DNA-binding domain"/>
    <property type="match status" value="1"/>
</dbReference>
<comment type="similarity">
    <text evidence="1">Belongs to the LysR transcriptional regulatory family.</text>
</comment>
<feature type="domain" description="HTH lysR-type" evidence="5">
    <location>
        <begin position="1"/>
        <end position="60"/>
    </location>
</feature>
<dbReference type="SUPFAM" id="SSF46785">
    <property type="entry name" value="Winged helix' DNA-binding domain"/>
    <property type="match status" value="1"/>
</dbReference>
<evidence type="ECO:0000256" key="1">
    <source>
        <dbReference type="ARBA" id="ARBA00009437"/>
    </source>
</evidence>
<evidence type="ECO:0000256" key="2">
    <source>
        <dbReference type="ARBA" id="ARBA00023015"/>
    </source>
</evidence>
<dbReference type="RefSeq" id="WP_377150816.1">
    <property type="nucleotide sequence ID" value="NZ_JBHSAF010000002.1"/>
</dbReference>
<dbReference type="InterPro" id="IPR000847">
    <property type="entry name" value="LysR_HTH_N"/>
</dbReference>
<dbReference type="PANTHER" id="PTHR30126:SF39">
    <property type="entry name" value="HTH-TYPE TRANSCRIPTIONAL REGULATOR CYSL"/>
    <property type="match status" value="1"/>
</dbReference>
<evidence type="ECO:0000313" key="6">
    <source>
        <dbReference type="EMBL" id="MFC3912678.1"/>
    </source>
</evidence>
<dbReference type="InterPro" id="IPR036390">
    <property type="entry name" value="WH_DNA-bd_sf"/>
</dbReference>
<reference evidence="7" key="1">
    <citation type="journal article" date="2019" name="Int. J. Syst. Evol. Microbiol.">
        <title>The Global Catalogue of Microorganisms (GCM) 10K type strain sequencing project: providing services to taxonomists for standard genome sequencing and annotation.</title>
        <authorList>
            <consortium name="The Broad Institute Genomics Platform"/>
            <consortium name="The Broad Institute Genome Sequencing Center for Infectious Disease"/>
            <person name="Wu L."/>
            <person name="Ma J."/>
        </authorList>
    </citation>
    <scope>NUCLEOTIDE SEQUENCE [LARGE SCALE GENOMIC DNA]</scope>
    <source>
        <strain evidence="7">CCUG 54939</strain>
    </source>
</reference>
<accession>A0ABV8CKN0</accession>
<evidence type="ECO:0000313" key="7">
    <source>
        <dbReference type="Proteomes" id="UP001595692"/>
    </source>
</evidence>
<dbReference type="EMBL" id="JBHSAF010000002">
    <property type="protein sequence ID" value="MFC3912678.1"/>
    <property type="molecule type" value="Genomic_DNA"/>
</dbReference>
<dbReference type="PROSITE" id="PS50931">
    <property type="entry name" value="HTH_LYSR"/>
    <property type="match status" value="1"/>
</dbReference>
<dbReference type="CDD" id="cd05466">
    <property type="entry name" value="PBP2_LTTR_substrate"/>
    <property type="match status" value="1"/>
</dbReference>
<evidence type="ECO:0000256" key="3">
    <source>
        <dbReference type="ARBA" id="ARBA00023125"/>
    </source>
</evidence>
<evidence type="ECO:0000256" key="4">
    <source>
        <dbReference type="ARBA" id="ARBA00023163"/>
    </source>
</evidence>
<keyword evidence="2" id="KW-0805">Transcription regulation</keyword>
<keyword evidence="4" id="KW-0804">Transcription</keyword>
<organism evidence="6 7">
    <name type="scientific">Pseudaeromonas sharmana</name>
    <dbReference type="NCBI Taxonomy" id="328412"/>
    <lineage>
        <taxon>Bacteria</taxon>
        <taxon>Pseudomonadati</taxon>
        <taxon>Pseudomonadota</taxon>
        <taxon>Gammaproteobacteria</taxon>
        <taxon>Aeromonadales</taxon>
        <taxon>Aeromonadaceae</taxon>
        <taxon>Pseudaeromonas</taxon>
    </lineage>
</organism>
<evidence type="ECO:0000259" key="5">
    <source>
        <dbReference type="PROSITE" id="PS50931"/>
    </source>
</evidence>
<dbReference type="PANTHER" id="PTHR30126">
    <property type="entry name" value="HTH-TYPE TRANSCRIPTIONAL REGULATOR"/>
    <property type="match status" value="1"/>
</dbReference>
<dbReference type="Proteomes" id="UP001595692">
    <property type="component" value="Unassembled WGS sequence"/>
</dbReference>
<sequence length="298" mass="32640">MSIALEDLRLLLEVAATGSFSQAAARLGSSQPQVSQRIAMLESELGVALFARHRRGAIPTPACEHYLPLARHALQLLDEGRVAVQGAPALPRVTMASLPSLSAVVMGSLLVMLAEAPMEIRCETDHSSVIMQWLLAGTVDVGFVLKCPAVAGIQMEHLCRSPIIAVAARDHPMADGRELTLAAIADQRIAPQYWGDACDQLMLQIRRLRQTVQPLHAIQPGSAARELALEHGFITIMPELVVRRDLLAGRLVRLPVHDLPEASWEVMMAYRSGKRWHEAKDRVLLAARALAEEWQHAP</sequence>
<keyword evidence="3" id="KW-0238">DNA-binding</keyword>
<proteinExistence type="inferred from homology"/>
<dbReference type="Pfam" id="PF00126">
    <property type="entry name" value="HTH_1"/>
    <property type="match status" value="1"/>
</dbReference>
<dbReference type="Pfam" id="PF03466">
    <property type="entry name" value="LysR_substrate"/>
    <property type="match status" value="1"/>
</dbReference>
<name>A0ABV8CKN0_9GAMM</name>
<dbReference type="InterPro" id="IPR036388">
    <property type="entry name" value="WH-like_DNA-bd_sf"/>
</dbReference>
<protein>
    <submittedName>
        <fullName evidence="6">LysR family transcriptional regulator</fullName>
    </submittedName>
</protein>